<dbReference type="GO" id="GO:0016491">
    <property type="term" value="F:oxidoreductase activity"/>
    <property type="evidence" value="ECO:0007669"/>
    <property type="project" value="InterPro"/>
</dbReference>
<dbReference type="InterPro" id="IPR001853">
    <property type="entry name" value="DSBA-like_thioredoxin_dom"/>
</dbReference>
<dbReference type="OrthoDB" id="9780147at2"/>
<dbReference type="Proteomes" id="UP000319897">
    <property type="component" value="Unassembled WGS sequence"/>
</dbReference>
<feature type="domain" description="Thioredoxin" evidence="1">
    <location>
        <begin position="20"/>
        <end position="215"/>
    </location>
</feature>
<gene>
    <name evidence="2" type="ORF">FJQ54_00245</name>
</gene>
<evidence type="ECO:0000313" key="3">
    <source>
        <dbReference type="Proteomes" id="UP000319897"/>
    </source>
</evidence>
<dbReference type="InterPro" id="IPR036249">
    <property type="entry name" value="Thioredoxin-like_sf"/>
</dbReference>
<dbReference type="PROSITE" id="PS51318">
    <property type="entry name" value="TAT"/>
    <property type="match status" value="1"/>
</dbReference>
<dbReference type="Pfam" id="PF01323">
    <property type="entry name" value="DSBA"/>
    <property type="match status" value="1"/>
</dbReference>
<organism evidence="2 3">
    <name type="scientific">Sandaracinobacter neustonicus</name>
    <dbReference type="NCBI Taxonomy" id="1715348"/>
    <lineage>
        <taxon>Bacteria</taxon>
        <taxon>Pseudomonadati</taxon>
        <taxon>Pseudomonadota</taxon>
        <taxon>Alphaproteobacteria</taxon>
        <taxon>Sphingomonadales</taxon>
        <taxon>Sphingosinicellaceae</taxon>
        <taxon>Sandaracinobacter</taxon>
    </lineage>
</organism>
<dbReference type="SUPFAM" id="SSF52833">
    <property type="entry name" value="Thioredoxin-like"/>
    <property type="match status" value="1"/>
</dbReference>
<dbReference type="RefSeq" id="WP_140926196.1">
    <property type="nucleotide sequence ID" value="NZ_VFSU01000002.1"/>
</dbReference>
<dbReference type="Gene3D" id="3.40.30.10">
    <property type="entry name" value="Glutaredoxin"/>
    <property type="match status" value="1"/>
</dbReference>
<comment type="caution">
    <text evidence="2">The sequence shown here is derived from an EMBL/GenBank/DDBJ whole genome shotgun (WGS) entry which is preliminary data.</text>
</comment>
<evidence type="ECO:0000259" key="1">
    <source>
        <dbReference type="PROSITE" id="PS51352"/>
    </source>
</evidence>
<accession>A0A501XWI2</accession>
<reference evidence="2 3" key="1">
    <citation type="submission" date="2019-06" db="EMBL/GenBank/DDBJ databases">
        <authorList>
            <person name="Lee I."/>
            <person name="Jang G.I."/>
            <person name="Hwang C.Y."/>
        </authorList>
    </citation>
    <scope>NUCLEOTIDE SEQUENCE [LARGE SCALE GENOMIC DNA]</scope>
    <source>
        <strain evidence="2 3">PAMC 28131</strain>
    </source>
</reference>
<keyword evidence="3" id="KW-1185">Reference proteome</keyword>
<dbReference type="PROSITE" id="PS51352">
    <property type="entry name" value="THIOREDOXIN_2"/>
    <property type="match status" value="1"/>
</dbReference>
<protein>
    <submittedName>
        <fullName evidence="2">Disulfide bond formation protein DsbA</fullName>
    </submittedName>
</protein>
<name>A0A501XWI2_9SPHN</name>
<dbReference type="InterPro" id="IPR013766">
    <property type="entry name" value="Thioredoxin_domain"/>
</dbReference>
<dbReference type="EMBL" id="VFSU01000002">
    <property type="protein sequence ID" value="TPE65058.1"/>
    <property type="molecule type" value="Genomic_DNA"/>
</dbReference>
<proteinExistence type="predicted"/>
<dbReference type="AlphaFoldDB" id="A0A501XWI2"/>
<sequence length="224" mass="23265">MSPVSRPDVSRRDALVLAGLLGAGGAALLTLRATRPVGEPIPLSPTLEAVQAEQRPGWGPAGADLHLLLFTDYNCGACRRAHPEMTAAVVADGGVAIRSFDWPIFGDDSRAAARGALAADAQGLYRPVHEALMPGGRADGAAAEAALTAAGGSVARLRETLATEGERIDGMLARNAFHAFSLGLGGTPGHVIGRLLLRGAVSEREFRRAFDRARKLTESGTLKG</sequence>
<dbReference type="InterPro" id="IPR006311">
    <property type="entry name" value="TAT_signal"/>
</dbReference>
<evidence type="ECO:0000313" key="2">
    <source>
        <dbReference type="EMBL" id="TPE65058.1"/>
    </source>
</evidence>